<dbReference type="CDD" id="cd08994">
    <property type="entry name" value="GH43_62_32_68_117_130-like"/>
    <property type="match status" value="1"/>
</dbReference>
<name>A0A9D1FKL1_9FIRM</name>
<dbReference type="InterPro" id="IPR023296">
    <property type="entry name" value="Glyco_hydro_beta-prop_sf"/>
</dbReference>
<organism evidence="1 2">
    <name type="scientific">Candidatus Merdivicinus excrementipullorum</name>
    <dbReference type="NCBI Taxonomy" id="2840867"/>
    <lineage>
        <taxon>Bacteria</taxon>
        <taxon>Bacillati</taxon>
        <taxon>Bacillota</taxon>
        <taxon>Clostridia</taxon>
        <taxon>Eubacteriales</taxon>
        <taxon>Oscillospiraceae</taxon>
        <taxon>Oscillospiraceae incertae sedis</taxon>
        <taxon>Candidatus Merdivicinus</taxon>
    </lineage>
</organism>
<protein>
    <submittedName>
        <fullName evidence="1">Glycoside hydrolase family protein</fullName>
    </submittedName>
</protein>
<dbReference type="EMBL" id="DVJP01000015">
    <property type="protein sequence ID" value="HIS75422.1"/>
    <property type="molecule type" value="Genomic_DNA"/>
</dbReference>
<dbReference type="SUPFAM" id="SSF75005">
    <property type="entry name" value="Arabinanase/levansucrase/invertase"/>
    <property type="match status" value="1"/>
</dbReference>
<dbReference type="Gene3D" id="2.115.10.20">
    <property type="entry name" value="Glycosyl hydrolase domain, family 43"/>
    <property type="match status" value="1"/>
</dbReference>
<comment type="caution">
    <text evidence="1">The sequence shown here is derived from an EMBL/GenBank/DDBJ whole genome shotgun (WGS) entry which is preliminary data.</text>
</comment>
<gene>
    <name evidence="1" type="ORF">IAB51_01300</name>
</gene>
<keyword evidence="1" id="KW-0378">Hydrolase</keyword>
<dbReference type="Proteomes" id="UP000824002">
    <property type="component" value="Unassembled WGS sequence"/>
</dbReference>
<dbReference type="GO" id="GO:0016787">
    <property type="term" value="F:hydrolase activity"/>
    <property type="evidence" value="ECO:0007669"/>
    <property type="project" value="UniProtKB-KW"/>
</dbReference>
<evidence type="ECO:0000313" key="2">
    <source>
        <dbReference type="Proteomes" id="UP000824002"/>
    </source>
</evidence>
<accession>A0A9D1FKL1</accession>
<proteinExistence type="predicted"/>
<evidence type="ECO:0000313" key="1">
    <source>
        <dbReference type="EMBL" id="HIS75422.1"/>
    </source>
</evidence>
<reference evidence="1" key="1">
    <citation type="submission" date="2020-10" db="EMBL/GenBank/DDBJ databases">
        <authorList>
            <person name="Gilroy R."/>
        </authorList>
    </citation>
    <scope>NUCLEOTIDE SEQUENCE</scope>
    <source>
        <strain evidence="1">CHK199-13235</strain>
    </source>
</reference>
<dbReference type="AlphaFoldDB" id="A0A9D1FKL1"/>
<reference evidence="1" key="2">
    <citation type="journal article" date="2021" name="PeerJ">
        <title>Extensive microbial diversity within the chicken gut microbiome revealed by metagenomics and culture.</title>
        <authorList>
            <person name="Gilroy R."/>
            <person name="Ravi A."/>
            <person name="Getino M."/>
            <person name="Pursley I."/>
            <person name="Horton D.L."/>
            <person name="Alikhan N.F."/>
            <person name="Baker D."/>
            <person name="Gharbi K."/>
            <person name="Hall N."/>
            <person name="Watson M."/>
            <person name="Adriaenssens E.M."/>
            <person name="Foster-Nyarko E."/>
            <person name="Jarju S."/>
            <person name="Secka A."/>
            <person name="Antonio M."/>
            <person name="Oren A."/>
            <person name="Chaudhuri R.R."/>
            <person name="La Ragione R."/>
            <person name="Hildebrand F."/>
            <person name="Pallen M.J."/>
        </authorList>
    </citation>
    <scope>NUCLEOTIDE SEQUENCE</scope>
    <source>
        <strain evidence="1">CHK199-13235</strain>
    </source>
</reference>
<sequence>MENPINNRLLPAVKKGGFCRDDLFIWCGSVVKGEDGRFHMFASCWEKELGFGANWLFNSRVVRAVSDTPEGPFRLEETVLPRRGRQYFDGMNTHNPYIRYWNGKYYLYYMGTTYGCPVPTHMDQISSELFTETWNRKRIGLAVSDSVFGPWERRDTPLLEPRDCSFWDCTATTNPAVAILEDGRTYMLYKSRSYANATLQIGVAIAERPDGEFRRISEEPVLSFDNPDFHLEDPYLWYEGGKFRLLIKDDFKNQSGGICGEWGAGLYGESDDCIHWRFADAPKAYSRTVTWDDGSVTTQCNLERPFLLLQDGKPTHLYLATGDGDRPYGFSHTWNMVIPLK</sequence>